<keyword evidence="12" id="KW-1185">Reference proteome</keyword>
<keyword evidence="3 10" id="KW-0716">Sensory transduction</keyword>
<keyword evidence="9 10" id="KW-0807">Transducer</keyword>
<evidence type="ECO:0000313" key="12">
    <source>
        <dbReference type="Proteomes" id="UP000327044"/>
    </source>
</evidence>
<dbReference type="GO" id="GO:0005886">
    <property type="term" value="C:plasma membrane"/>
    <property type="evidence" value="ECO:0007669"/>
    <property type="project" value="UniProtKB-SubCell"/>
</dbReference>
<evidence type="ECO:0000256" key="1">
    <source>
        <dbReference type="ARBA" id="ARBA00004651"/>
    </source>
</evidence>
<dbReference type="GO" id="GO:0004984">
    <property type="term" value="F:olfactory receptor activity"/>
    <property type="evidence" value="ECO:0007669"/>
    <property type="project" value="InterPro"/>
</dbReference>
<feature type="transmembrane region" description="Helical" evidence="10">
    <location>
        <begin position="54"/>
        <end position="75"/>
    </location>
</feature>
<dbReference type="Proteomes" id="UP000327044">
    <property type="component" value="Unassembled WGS sequence"/>
</dbReference>
<comment type="caution">
    <text evidence="10">Lacks conserved residue(s) required for the propagation of feature annotation.</text>
</comment>
<feature type="transmembrane region" description="Helical" evidence="10">
    <location>
        <begin position="81"/>
        <end position="104"/>
    </location>
</feature>
<dbReference type="OrthoDB" id="6756505at2759"/>
<keyword evidence="4 10" id="KW-0812">Transmembrane</keyword>
<feature type="transmembrane region" description="Helical" evidence="10">
    <location>
        <begin position="200"/>
        <end position="221"/>
    </location>
</feature>
<name>A0A5N4A821_PHOPY</name>
<feature type="transmembrane region" description="Helical" evidence="10">
    <location>
        <begin position="297"/>
        <end position="317"/>
    </location>
</feature>
<evidence type="ECO:0000256" key="10">
    <source>
        <dbReference type="RuleBase" id="RU351113"/>
    </source>
</evidence>
<keyword evidence="2" id="KW-1003">Cell membrane</keyword>
<evidence type="ECO:0000256" key="9">
    <source>
        <dbReference type="ARBA" id="ARBA00023224"/>
    </source>
</evidence>
<dbReference type="GO" id="GO:0005549">
    <property type="term" value="F:odorant binding"/>
    <property type="evidence" value="ECO:0007669"/>
    <property type="project" value="InterPro"/>
</dbReference>
<reference evidence="11 12" key="1">
    <citation type="journal article" date="2018" name="Elife">
        <title>Firefly genomes illuminate parallel origins of bioluminescence in beetles.</title>
        <authorList>
            <person name="Fallon T.R."/>
            <person name="Lower S.E."/>
            <person name="Chang C.H."/>
            <person name="Bessho-Uehara M."/>
            <person name="Martin G.J."/>
            <person name="Bewick A.J."/>
            <person name="Behringer M."/>
            <person name="Debat H.J."/>
            <person name="Wong I."/>
            <person name="Day J.C."/>
            <person name="Suvorov A."/>
            <person name="Silva C.J."/>
            <person name="Stanger-Hall K.F."/>
            <person name="Hall D.W."/>
            <person name="Schmitz R.J."/>
            <person name="Nelson D.R."/>
            <person name="Lewis S.M."/>
            <person name="Shigenobu S."/>
            <person name="Bybee S.M."/>
            <person name="Larracuente A.M."/>
            <person name="Oba Y."/>
            <person name="Weng J.K."/>
        </authorList>
    </citation>
    <scope>NUCLEOTIDE SEQUENCE [LARGE SCALE GENOMIC DNA]</scope>
    <source>
        <strain evidence="11">1611_PpyrPB1</strain>
        <tissue evidence="11">Whole body</tissue>
    </source>
</reference>
<comment type="caution">
    <text evidence="11">The sequence shown here is derived from an EMBL/GenBank/DDBJ whole genome shotgun (WGS) entry which is preliminary data.</text>
</comment>
<feature type="transmembrane region" description="Helical" evidence="10">
    <location>
        <begin position="149"/>
        <end position="167"/>
    </location>
</feature>
<evidence type="ECO:0000256" key="4">
    <source>
        <dbReference type="ARBA" id="ARBA00022692"/>
    </source>
</evidence>
<evidence type="ECO:0000313" key="11">
    <source>
        <dbReference type="EMBL" id="KAB0793464.1"/>
    </source>
</evidence>
<dbReference type="FunCoup" id="A0A5N4A821">
    <property type="interactions" value="13"/>
</dbReference>
<evidence type="ECO:0000256" key="2">
    <source>
        <dbReference type="ARBA" id="ARBA00022475"/>
    </source>
</evidence>
<accession>A0A5N4A821</accession>
<sequence length="426" mass="48900">MIFLITMYKYLHPHPLNVIIRMSTKSDVYFRRELLMLRLIGISFADNEKVSYRIYAFFCNVLLFGYPVIAFSDLFKHEFDIVADLLIYELATIMVCCEAFVVMWNRQKLKALFRKLECAPFTPNFERGGEVEESFLKDFSIVTGRQANICWGSVFSTVGMSIVATIIKRVRSSDYRDWEFTYGPLTVLDVTRSPYFEITWLYQITCVLVIGLTHCSVILIISEILGHASVQFKILQNNLSQVTENAHRIMTKKVRGVAGDEVDVSKVPWKYLQKSLNEAISYHLSILDVTSEVEKTINMLTLIIFLFSLAVTCFQVYHASILSAFNVRFLKCFTDSSSAIFPVFILCFWSHQVAHESEQVAKYAFQANFVGSDLRYQKGLNLIMVRGQRPVILKAGKFIEISLPTFVSIIRASYSAFMVLRSVNEK</sequence>
<comment type="similarity">
    <text evidence="10">Belongs to the insect chemoreceptor superfamily. Heteromeric odorant receptor channel (TC 1.A.69) family.</text>
</comment>
<keyword evidence="6 10" id="KW-1133">Transmembrane helix</keyword>
<dbReference type="Pfam" id="PF02949">
    <property type="entry name" value="7tm_6"/>
    <property type="match status" value="1"/>
</dbReference>
<keyword evidence="5 10" id="KW-0552">Olfaction</keyword>
<evidence type="ECO:0000256" key="6">
    <source>
        <dbReference type="ARBA" id="ARBA00022989"/>
    </source>
</evidence>
<dbReference type="AlphaFoldDB" id="A0A5N4A821"/>
<keyword evidence="8 10" id="KW-0675">Receptor</keyword>
<protein>
    <recommendedName>
        <fullName evidence="10">Odorant receptor</fullName>
    </recommendedName>
</protein>
<evidence type="ECO:0000256" key="3">
    <source>
        <dbReference type="ARBA" id="ARBA00022606"/>
    </source>
</evidence>
<evidence type="ECO:0000256" key="7">
    <source>
        <dbReference type="ARBA" id="ARBA00023136"/>
    </source>
</evidence>
<proteinExistence type="inferred from homology"/>
<evidence type="ECO:0000256" key="8">
    <source>
        <dbReference type="ARBA" id="ARBA00023170"/>
    </source>
</evidence>
<dbReference type="EMBL" id="VVIM01000009">
    <property type="protein sequence ID" value="KAB0793464.1"/>
    <property type="molecule type" value="Genomic_DNA"/>
</dbReference>
<organism evidence="11 12">
    <name type="scientific">Photinus pyralis</name>
    <name type="common">Common eastern firefly</name>
    <name type="synonym">Lampyris pyralis</name>
    <dbReference type="NCBI Taxonomy" id="7054"/>
    <lineage>
        <taxon>Eukaryota</taxon>
        <taxon>Metazoa</taxon>
        <taxon>Ecdysozoa</taxon>
        <taxon>Arthropoda</taxon>
        <taxon>Hexapoda</taxon>
        <taxon>Insecta</taxon>
        <taxon>Pterygota</taxon>
        <taxon>Neoptera</taxon>
        <taxon>Endopterygota</taxon>
        <taxon>Coleoptera</taxon>
        <taxon>Polyphaga</taxon>
        <taxon>Elateriformia</taxon>
        <taxon>Elateroidea</taxon>
        <taxon>Lampyridae</taxon>
        <taxon>Lampyrinae</taxon>
        <taxon>Photinus</taxon>
    </lineage>
</organism>
<comment type="subcellular location">
    <subcellularLocation>
        <location evidence="1 10">Cell membrane</location>
        <topology evidence="1 10">Multi-pass membrane protein</topology>
    </subcellularLocation>
</comment>
<dbReference type="InterPro" id="IPR004117">
    <property type="entry name" value="7tm6_olfct_rcpt"/>
</dbReference>
<dbReference type="PANTHER" id="PTHR21137">
    <property type="entry name" value="ODORANT RECEPTOR"/>
    <property type="match status" value="1"/>
</dbReference>
<evidence type="ECO:0000256" key="5">
    <source>
        <dbReference type="ARBA" id="ARBA00022725"/>
    </source>
</evidence>
<gene>
    <name evidence="11" type="ORF">PPYR_13084</name>
</gene>
<dbReference type="InParanoid" id="A0A5N4A821"/>
<keyword evidence="7 10" id="KW-0472">Membrane</keyword>
<dbReference type="GO" id="GO:0007165">
    <property type="term" value="P:signal transduction"/>
    <property type="evidence" value="ECO:0007669"/>
    <property type="project" value="UniProtKB-KW"/>
</dbReference>
<dbReference type="PANTHER" id="PTHR21137:SF35">
    <property type="entry name" value="ODORANT RECEPTOR 19A-RELATED"/>
    <property type="match status" value="1"/>
</dbReference>